<dbReference type="InterPro" id="IPR047121">
    <property type="entry name" value="YjiB-like"/>
</dbReference>
<dbReference type="InterPro" id="IPR014500">
    <property type="entry name" value="UCP019307_cupin"/>
</dbReference>
<dbReference type="EMBL" id="JABFDB010000012">
    <property type="protein sequence ID" value="NYZ21565.1"/>
    <property type="molecule type" value="Genomic_DNA"/>
</dbReference>
<dbReference type="InterPro" id="IPR014710">
    <property type="entry name" value="RmlC-like_jellyroll"/>
</dbReference>
<dbReference type="InterPro" id="IPR011051">
    <property type="entry name" value="RmlC_Cupin_sf"/>
</dbReference>
<comment type="caution">
    <text evidence="3">The sequence shown here is derived from an EMBL/GenBank/DDBJ whole genome shotgun (WGS) entry which is preliminary data.</text>
</comment>
<name>A0ABX2TCP7_9PROT</name>
<evidence type="ECO:0000256" key="1">
    <source>
        <dbReference type="SAM" id="MobiDB-lite"/>
    </source>
</evidence>
<dbReference type="RefSeq" id="WP_180283340.1">
    <property type="nucleotide sequence ID" value="NZ_JABFDB010000012.1"/>
</dbReference>
<evidence type="ECO:0000313" key="3">
    <source>
        <dbReference type="EMBL" id="NYZ21565.1"/>
    </source>
</evidence>
<sequence length="169" mass="18090">MRVETHRFDDDGRIPNNPDRPLILYRGALPADGDLAAAFEERFARNGWSNGWRDGIFTYHHYHANTHEVLGIARGRVTVRFGGDGGEAVTVEAGDAVVIPAGVGHRNEEATPDLLVVGAYPGGRSPDLNTGEATERVRALESIPRVPVPDRDPVEGAGGALPHLWGAAG</sequence>
<dbReference type="Proteomes" id="UP000584642">
    <property type="component" value="Unassembled WGS sequence"/>
</dbReference>
<dbReference type="InterPro" id="IPR013096">
    <property type="entry name" value="Cupin_2"/>
</dbReference>
<gene>
    <name evidence="3" type="ORF">HND93_17775</name>
</gene>
<reference evidence="3 4" key="1">
    <citation type="submission" date="2020-05" db="EMBL/GenBank/DDBJ databases">
        <title>Azospirillum oleiclasticum sp. nov, a nitrogen-fixing and heavy crude oil-emulsifying bacterium isolated from the crude oil of Yumen Oilfield.</title>
        <authorList>
            <person name="Wu D."/>
            <person name="Cai M."/>
            <person name="Zhang X."/>
        </authorList>
    </citation>
    <scope>NUCLEOTIDE SEQUENCE [LARGE SCALE GENOMIC DNA]</scope>
    <source>
        <strain evidence="3 4">ROY-1-1-2</strain>
    </source>
</reference>
<proteinExistence type="predicted"/>
<dbReference type="Gene3D" id="2.60.120.10">
    <property type="entry name" value="Jelly Rolls"/>
    <property type="match status" value="1"/>
</dbReference>
<feature type="region of interest" description="Disordered" evidence="1">
    <location>
        <begin position="146"/>
        <end position="169"/>
    </location>
</feature>
<dbReference type="Pfam" id="PF07883">
    <property type="entry name" value="Cupin_2"/>
    <property type="match status" value="1"/>
</dbReference>
<dbReference type="PANTHER" id="PTHR36448">
    <property type="entry name" value="BLR7373 PROTEIN"/>
    <property type="match status" value="1"/>
</dbReference>
<protein>
    <submittedName>
        <fullName evidence="3">Cupin domain-containing protein</fullName>
    </submittedName>
</protein>
<evidence type="ECO:0000259" key="2">
    <source>
        <dbReference type="Pfam" id="PF07883"/>
    </source>
</evidence>
<dbReference type="PANTHER" id="PTHR36448:SF2">
    <property type="entry name" value="CUPIN TYPE-1 DOMAIN-CONTAINING PROTEIN"/>
    <property type="match status" value="1"/>
</dbReference>
<evidence type="ECO:0000313" key="4">
    <source>
        <dbReference type="Proteomes" id="UP000584642"/>
    </source>
</evidence>
<dbReference type="SUPFAM" id="SSF51182">
    <property type="entry name" value="RmlC-like cupins"/>
    <property type="match status" value="1"/>
</dbReference>
<keyword evidence="4" id="KW-1185">Reference proteome</keyword>
<accession>A0ABX2TCP7</accession>
<dbReference type="CDD" id="cd02219">
    <property type="entry name" value="cupin_YjlB-like"/>
    <property type="match status" value="1"/>
</dbReference>
<dbReference type="PIRSF" id="PIRSF019307">
    <property type="entry name" value="UCP019307"/>
    <property type="match status" value="1"/>
</dbReference>
<organism evidence="3 4">
    <name type="scientific">Azospirillum oleiclasticum</name>
    <dbReference type="NCBI Taxonomy" id="2735135"/>
    <lineage>
        <taxon>Bacteria</taxon>
        <taxon>Pseudomonadati</taxon>
        <taxon>Pseudomonadota</taxon>
        <taxon>Alphaproteobacteria</taxon>
        <taxon>Rhodospirillales</taxon>
        <taxon>Azospirillaceae</taxon>
        <taxon>Azospirillum</taxon>
    </lineage>
</organism>
<feature type="domain" description="Cupin type-2" evidence="2">
    <location>
        <begin position="60"/>
        <end position="108"/>
    </location>
</feature>